<proteinExistence type="predicted"/>
<dbReference type="InterPro" id="IPR042000">
    <property type="entry name" value="Sortase_D_2"/>
</dbReference>
<feature type="active site" description="Acyl-thioester intermediate" evidence="2">
    <location>
        <position position="218"/>
    </location>
</feature>
<reference evidence="4" key="1">
    <citation type="submission" date="2020-09" db="EMBL/GenBank/DDBJ databases">
        <title>A novel bacterium of genus Paenibacillus, isolated from South China Sea.</title>
        <authorList>
            <person name="Huang H."/>
            <person name="Mo K."/>
            <person name="Hu Y."/>
        </authorList>
    </citation>
    <scope>NUCLEOTIDE SEQUENCE</scope>
    <source>
        <strain evidence="4">IB182493</strain>
    </source>
</reference>
<comment type="caution">
    <text evidence="4">The sequence shown here is derived from an EMBL/GenBank/DDBJ whole genome shotgun (WGS) entry which is preliminary data.</text>
</comment>
<keyword evidence="5" id="KW-1185">Reference proteome</keyword>
<dbReference type="Gene3D" id="2.40.260.10">
    <property type="entry name" value="Sortase"/>
    <property type="match status" value="1"/>
</dbReference>
<protein>
    <submittedName>
        <fullName evidence="4">Sortase</fullName>
    </submittedName>
</protein>
<dbReference type="Proteomes" id="UP000632125">
    <property type="component" value="Unassembled WGS sequence"/>
</dbReference>
<feature type="compositionally biased region" description="Low complexity" evidence="3">
    <location>
        <begin position="82"/>
        <end position="97"/>
    </location>
</feature>
<feature type="active site" description="Proton donor/acceptor" evidence="2">
    <location>
        <position position="156"/>
    </location>
</feature>
<organism evidence="4 5">
    <name type="scientific">Paenibacillus arenilitoris</name>
    <dbReference type="NCBI Taxonomy" id="2772299"/>
    <lineage>
        <taxon>Bacteria</taxon>
        <taxon>Bacillati</taxon>
        <taxon>Bacillota</taxon>
        <taxon>Bacilli</taxon>
        <taxon>Bacillales</taxon>
        <taxon>Paenibacillaceae</taxon>
        <taxon>Paenibacillus</taxon>
    </lineage>
</organism>
<dbReference type="NCBIfam" id="TIGR01076">
    <property type="entry name" value="sortase_fam"/>
    <property type="match status" value="1"/>
</dbReference>
<evidence type="ECO:0000313" key="5">
    <source>
        <dbReference type="Proteomes" id="UP000632125"/>
    </source>
</evidence>
<evidence type="ECO:0000313" key="4">
    <source>
        <dbReference type="EMBL" id="MBD2871538.1"/>
    </source>
</evidence>
<evidence type="ECO:0000256" key="2">
    <source>
        <dbReference type="PIRSR" id="PIRSR605754-1"/>
    </source>
</evidence>
<dbReference type="Pfam" id="PF04203">
    <property type="entry name" value="Sortase"/>
    <property type="match status" value="1"/>
</dbReference>
<dbReference type="GO" id="GO:0016787">
    <property type="term" value="F:hydrolase activity"/>
    <property type="evidence" value="ECO:0007669"/>
    <property type="project" value="UniProtKB-KW"/>
</dbReference>
<dbReference type="AlphaFoldDB" id="A0A927CRJ7"/>
<dbReference type="EMBL" id="JACXIY010000032">
    <property type="protein sequence ID" value="MBD2871538.1"/>
    <property type="molecule type" value="Genomic_DNA"/>
</dbReference>
<sequence length="234" mass="25898">MRRFLSIALVLAGVLILLYPKASEWYENRQQQKLLAEWEQSSFDEEARQQAQRQYEQLTQLFREETGTESASPALAEDAEISDAPSAEPSLAPSATPQATPAERKPSPIATITIDKIKLKLPVLEGATQKNMKSAAAHLKETTALGQVGNAAIAGHRMRSKGRLFNRLGELEAGDKIVIDTKGETYTYTVYKVSIVEPTDVSVLNYNNKDKLLTLITCDPIVDPTHRLIIHAKL</sequence>
<dbReference type="RefSeq" id="WP_190865420.1">
    <property type="nucleotide sequence ID" value="NZ_JACXIY010000032.1"/>
</dbReference>
<dbReference type="InterPro" id="IPR023365">
    <property type="entry name" value="Sortase_dom-sf"/>
</dbReference>
<dbReference type="SUPFAM" id="SSF63817">
    <property type="entry name" value="Sortase"/>
    <property type="match status" value="1"/>
</dbReference>
<dbReference type="InterPro" id="IPR005754">
    <property type="entry name" value="Sortase"/>
</dbReference>
<dbReference type="CDD" id="cd06166">
    <property type="entry name" value="Sortase_D_2"/>
    <property type="match status" value="1"/>
</dbReference>
<evidence type="ECO:0000256" key="1">
    <source>
        <dbReference type="ARBA" id="ARBA00022801"/>
    </source>
</evidence>
<feature type="region of interest" description="Disordered" evidence="3">
    <location>
        <begin position="64"/>
        <end position="107"/>
    </location>
</feature>
<accession>A0A927CRJ7</accession>
<name>A0A927CRJ7_9BACL</name>
<evidence type="ECO:0000256" key="3">
    <source>
        <dbReference type="SAM" id="MobiDB-lite"/>
    </source>
</evidence>
<keyword evidence="1" id="KW-0378">Hydrolase</keyword>
<gene>
    <name evidence="4" type="ORF">IDH41_23385</name>
</gene>